<dbReference type="InterPro" id="IPR036705">
    <property type="entry name" value="Ribosyl_crysJ1_sf"/>
</dbReference>
<dbReference type="Proteomes" id="UP000683511">
    <property type="component" value="Chromosome"/>
</dbReference>
<dbReference type="InterPro" id="IPR005502">
    <property type="entry name" value="Ribosyl_crysJ1"/>
</dbReference>
<organism evidence="1 2">
    <name type="scientific">Richelia sinica FACHB-800</name>
    <dbReference type="NCBI Taxonomy" id="1357546"/>
    <lineage>
        <taxon>Bacteria</taxon>
        <taxon>Bacillati</taxon>
        <taxon>Cyanobacteriota</taxon>
        <taxon>Cyanophyceae</taxon>
        <taxon>Nostocales</taxon>
        <taxon>Nostocaceae</taxon>
        <taxon>Richelia</taxon>
    </lineage>
</organism>
<keyword evidence="2" id="KW-1185">Reference proteome</keyword>
<protein>
    <submittedName>
        <fullName evidence="1">ADP-ribosylation/Crystallin J1</fullName>
    </submittedName>
</protein>
<gene>
    <name evidence="1" type="ORF">B6N60_01657</name>
</gene>
<sequence>MRYSLVNRVRGTFLGAFLGARLADQHISHLGEMAVVGTKSLISLGRFDLEHWLKLQNQLSVGAENHQSWDKILFTTIPLAIFFHESPAKLRSGLLQLQNLWPDDPVVKDTTLILGYAIAQSLNEKLDHQTFIPSTVEFLHQTDTQLPQILEKVNIFVQQGKALAQVEALLAKEEPLIQSLAIALYCFLTTLEDFPLTIGRATHLSLKQQDVRGILAGALSGAYNSSLGIPINWQILAAATELPTWGLSNFVEMLELADKLVAVWSGVYNLAPENSAIAPTEDSISLGFTPLSIFAAPHIIRPR</sequence>
<name>A0A975T6T4_9NOST</name>
<accession>A0A975T6T4</accession>
<evidence type="ECO:0000313" key="1">
    <source>
        <dbReference type="EMBL" id="QXE22970.1"/>
    </source>
</evidence>
<proteinExistence type="predicted"/>
<dbReference type="Gene3D" id="1.10.4080.10">
    <property type="entry name" value="ADP-ribosylation/Crystallin J1"/>
    <property type="match status" value="1"/>
</dbReference>
<dbReference type="RefSeq" id="WP_190606954.1">
    <property type="nucleotide sequence ID" value="NZ_CP021056.1"/>
</dbReference>
<dbReference type="Pfam" id="PF03747">
    <property type="entry name" value="ADP_ribosyl_GH"/>
    <property type="match status" value="1"/>
</dbReference>
<dbReference type="EMBL" id="CP021056">
    <property type="protein sequence ID" value="QXE22970.1"/>
    <property type="molecule type" value="Genomic_DNA"/>
</dbReference>
<evidence type="ECO:0000313" key="2">
    <source>
        <dbReference type="Proteomes" id="UP000683511"/>
    </source>
</evidence>
<reference evidence="1" key="1">
    <citation type="submission" date="2017-04" db="EMBL/GenBank/DDBJ databases">
        <title>Genome deletions in a multicellular cyanobacterial endosymbiont for morphological adaptation in marine diatoms.</title>
        <authorList>
            <person name="Wang Y."/>
            <person name="Gao H."/>
            <person name="Li R."/>
            <person name="Xu X."/>
        </authorList>
    </citation>
    <scope>NUCLEOTIDE SEQUENCE</scope>
    <source>
        <strain evidence="1">FACHB 800</strain>
    </source>
</reference>
<dbReference type="SUPFAM" id="SSF101478">
    <property type="entry name" value="ADP-ribosylglycohydrolase"/>
    <property type="match status" value="1"/>
</dbReference>
<dbReference type="AlphaFoldDB" id="A0A975T6T4"/>
<dbReference type="KEGG" id="rsin:B6N60_01657"/>